<gene>
    <name evidence="6" type="primary">PRG3</name>
</gene>
<dbReference type="Pfam" id="PF00059">
    <property type="entry name" value="Lectin_C"/>
    <property type="match status" value="1"/>
</dbReference>
<dbReference type="InterPro" id="IPR016187">
    <property type="entry name" value="CTDL_fold"/>
</dbReference>
<feature type="chain" id="PRO_5034595653" evidence="3">
    <location>
        <begin position="18"/>
        <end position="232"/>
    </location>
</feature>
<evidence type="ECO:0000259" key="4">
    <source>
        <dbReference type="PROSITE" id="PS50041"/>
    </source>
</evidence>
<evidence type="ECO:0000313" key="6">
    <source>
        <dbReference type="RefSeq" id="XP_019479761.1"/>
    </source>
</evidence>
<dbReference type="PANTHER" id="PTHR22991:SF40">
    <property type="entry name" value="PROTEIN CBG13490"/>
    <property type="match status" value="1"/>
</dbReference>
<dbReference type="InterPro" id="IPR018378">
    <property type="entry name" value="C-type_lectin_CS"/>
</dbReference>
<feature type="domain" description="C-type lectin" evidence="4">
    <location>
        <begin position="116"/>
        <end position="230"/>
    </location>
</feature>
<evidence type="ECO:0000256" key="1">
    <source>
        <dbReference type="ARBA" id="ARBA00023157"/>
    </source>
</evidence>
<accession>A0A8B7PU80</accession>
<dbReference type="Gene3D" id="3.10.100.10">
    <property type="entry name" value="Mannose-Binding Protein A, subunit A"/>
    <property type="match status" value="1"/>
</dbReference>
<dbReference type="Proteomes" id="UP000694851">
    <property type="component" value="Unplaced"/>
</dbReference>
<organism evidence="5 6">
    <name type="scientific">Hipposideros armiger</name>
    <name type="common">Great Himalayan leaf-nosed bat</name>
    <dbReference type="NCBI Taxonomy" id="186990"/>
    <lineage>
        <taxon>Eukaryota</taxon>
        <taxon>Metazoa</taxon>
        <taxon>Chordata</taxon>
        <taxon>Craniata</taxon>
        <taxon>Vertebrata</taxon>
        <taxon>Euteleostomi</taxon>
        <taxon>Mammalia</taxon>
        <taxon>Eutheria</taxon>
        <taxon>Laurasiatheria</taxon>
        <taxon>Chiroptera</taxon>
        <taxon>Yinpterochiroptera</taxon>
        <taxon>Rhinolophoidea</taxon>
        <taxon>Hipposideridae</taxon>
        <taxon>Hipposideros</taxon>
    </lineage>
</organism>
<dbReference type="SUPFAM" id="SSF56436">
    <property type="entry name" value="C-type lectin-like"/>
    <property type="match status" value="1"/>
</dbReference>
<evidence type="ECO:0000256" key="2">
    <source>
        <dbReference type="SAM" id="MobiDB-lite"/>
    </source>
</evidence>
<dbReference type="PROSITE" id="PS00615">
    <property type="entry name" value="C_TYPE_LECTIN_1"/>
    <property type="match status" value="1"/>
</dbReference>
<keyword evidence="1" id="KW-1015">Disulfide bond</keyword>
<dbReference type="InterPro" id="IPR050976">
    <property type="entry name" value="Snaclec"/>
</dbReference>
<dbReference type="SMART" id="SM00034">
    <property type="entry name" value="CLECT"/>
    <property type="match status" value="1"/>
</dbReference>
<protein>
    <submittedName>
        <fullName evidence="6">Proteoglycan 3</fullName>
    </submittedName>
</protein>
<dbReference type="InterPro" id="IPR002352">
    <property type="entry name" value="Eosinophil_major_basic"/>
</dbReference>
<sequence>MRPFLLLPLLLLGAVSALHPENDALYPDSRETQGDLSQDLEGSGEQKGELALTKDVIQSEGEADKSSRYPNAFEDEEDEADEEDEESDPSDLEEDFQCPREEDTVQMVGSPGCRTCHYTVVRTPRTFRGAQNTCQRCYHGNLVSIHSITVNIYIQHLIHIIHRHHVWIGGRFKGQWLWRKLHWTDGSSWNFVYWASGQPKHGKGNCVTLSTRGGHWRRAHCKQRLPFICHFF</sequence>
<proteinExistence type="predicted"/>
<dbReference type="AlphaFoldDB" id="A0A8B7PU80"/>
<reference evidence="6" key="1">
    <citation type="submission" date="2025-08" db="UniProtKB">
        <authorList>
            <consortium name="RefSeq"/>
        </authorList>
    </citation>
    <scope>IDENTIFICATION</scope>
    <source>
        <tissue evidence="6">Muscle</tissue>
    </source>
</reference>
<dbReference type="GO" id="GO:0006955">
    <property type="term" value="P:immune response"/>
    <property type="evidence" value="ECO:0007669"/>
    <property type="project" value="InterPro"/>
</dbReference>
<dbReference type="PRINTS" id="PR00770">
    <property type="entry name" value="EMAJORBASICP"/>
</dbReference>
<dbReference type="RefSeq" id="XP_019479761.1">
    <property type="nucleotide sequence ID" value="XM_019624216.1"/>
</dbReference>
<dbReference type="InterPro" id="IPR016186">
    <property type="entry name" value="C-type_lectin-like/link_sf"/>
</dbReference>
<dbReference type="InterPro" id="IPR001304">
    <property type="entry name" value="C-type_lectin-like"/>
</dbReference>
<feature type="signal peptide" evidence="3">
    <location>
        <begin position="1"/>
        <end position="17"/>
    </location>
</feature>
<dbReference type="GeneID" id="109371599"/>
<dbReference type="PANTHER" id="PTHR22991">
    <property type="entry name" value="PROTEIN CBG13490"/>
    <property type="match status" value="1"/>
</dbReference>
<keyword evidence="3" id="KW-0732">Signal</keyword>
<dbReference type="KEGG" id="hai:109371599"/>
<evidence type="ECO:0000256" key="3">
    <source>
        <dbReference type="SAM" id="SignalP"/>
    </source>
</evidence>
<evidence type="ECO:0000313" key="5">
    <source>
        <dbReference type="Proteomes" id="UP000694851"/>
    </source>
</evidence>
<keyword evidence="5" id="KW-1185">Reference proteome</keyword>
<feature type="region of interest" description="Disordered" evidence="2">
    <location>
        <begin position="24"/>
        <end position="96"/>
    </location>
</feature>
<name>A0A8B7PU80_HIPAR</name>
<dbReference type="PROSITE" id="PS50041">
    <property type="entry name" value="C_TYPE_LECTIN_2"/>
    <property type="match status" value="1"/>
</dbReference>
<dbReference type="CTD" id="10394"/>
<dbReference type="OrthoDB" id="6369810at2759"/>
<feature type="compositionally biased region" description="Acidic residues" evidence="2">
    <location>
        <begin position="73"/>
        <end position="96"/>
    </location>
</feature>